<evidence type="ECO:0000256" key="1">
    <source>
        <dbReference type="ARBA" id="ARBA00022553"/>
    </source>
</evidence>
<feature type="region of interest" description="Disordered" evidence="2">
    <location>
        <begin position="1"/>
        <end position="75"/>
    </location>
</feature>
<dbReference type="STRING" id="67267.GCA_000716675_04968"/>
<gene>
    <name evidence="4" type="ORF">SMD44_02694</name>
</gene>
<dbReference type="Proteomes" id="UP000195880">
    <property type="component" value="Chromosome"/>
</dbReference>
<dbReference type="PROSITE" id="PS50006">
    <property type="entry name" value="FHA_DOMAIN"/>
    <property type="match status" value="1"/>
</dbReference>
<name>A0A1Z1WA65_9ACTN</name>
<evidence type="ECO:0000313" key="4">
    <source>
        <dbReference type="EMBL" id="ARX83279.1"/>
    </source>
</evidence>
<sequence length="335" mass="36544">MTDKGKDSQGASQAGDSRAGDSRATDDRAKDSRAGGGRAKDSRARAGQADGGRATYSHPTPLAPQTSLARGVAPARPGTLHARSVTGAVRVTPRPGLTVAFGRGELPEVALAVGEHDLMVSRRHGELTYRGHQWWLRNTGQQLVRLPRGRMLHASTDPVPLATGYTPLFVRGSGYREHLVELYVSGPDDPGPVARRGAETLPPRRWSLDDDERLLLVVLRQEYLLYEEGPRPLTYSRAAQQLAYLRPGKNWNERRIEYRVEAVRRRLHDSGFPHPLLHDNSVGRPSDNSLLHNLLRGLVESTTLVPPDLCLMDDDGEEGGTSTGEGGTADVRGVD</sequence>
<dbReference type="SUPFAM" id="SSF49879">
    <property type="entry name" value="SMAD/FHA domain"/>
    <property type="match status" value="1"/>
</dbReference>
<protein>
    <submittedName>
        <fullName evidence="4">Flagellar motor protein MotB</fullName>
    </submittedName>
</protein>
<feature type="domain" description="FHA" evidence="3">
    <location>
        <begin position="99"/>
        <end position="151"/>
    </location>
</feature>
<feature type="region of interest" description="Disordered" evidence="2">
    <location>
        <begin position="312"/>
        <end position="335"/>
    </location>
</feature>
<dbReference type="KEGG" id="salf:SMD44_02694"/>
<reference evidence="4 5" key="1">
    <citation type="submission" date="2017-05" db="EMBL/GenBank/DDBJ databases">
        <title>Streptomyces alboflavus Genome sequencing and assembly.</title>
        <authorList>
            <person name="Wang Y."/>
            <person name="Du B."/>
            <person name="Ding Y."/>
            <person name="Liu H."/>
            <person name="Hou Q."/>
            <person name="Liu K."/>
            <person name="Wang C."/>
            <person name="Yao L."/>
        </authorList>
    </citation>
    <scope>NUCLEOTIDE SEQUENCE [LARGE SCALE GENOMIC DNA]</scope>
    <source>
        <strain evidence="4 5">MDJK44</strain>
    </source>
</reference>
<keyword evidence="4" id="KW-0966">Cell projection</keyword>
<evidence type="ECO:0000256" key="2">
    <source>
        <dbReference type="SAM" id="MobiDB-lite"/>
    </source>
</evidence>
<dbReference type="AlphaFoldDB" id="A0A1Z1WA65"/>
<proteinExistence type="predicted"/>
<keyword evidence="4" id="KW-0969">Cilium</keyword>
<keyword evidence="4" id="KW-0282">Flagellum</keyword>
<dbReference type="InterPro" id="IPR008984">
    <property type="entry name" value="SMAD_FHA_dom_sf"/>
</dbReference>
<evidence type="ECO:0000313" key="5">
    <source>
        <dbReference type="Proteomes" id="UP000195880"/>
    </source>
</evidence>
<dbReference type="EMBL" id="CP021748">
    <property type="protein sequence ID" value="ARX83279.1"/>
    <property type="molecule type" value="Genomic_DNA"/>
</dbReference>
<keyword evidence="1" id="KW-0597">Phosphoprotein</keyword>
<dbReference type="eggNOG" id="COG1716">
    <property type="taxonomic scope" value="Bacteria"/>
</dbReference>
<dbReference type="InterPro" id="IPR000253">
    <property type="entry name" value="FHA_dom"/>
</dbReference>
<feature type="compositionally biased region" description="Basic and acidic residues" evidence="2">
    <location>
        <begin position="18"/>
        <end position="44"/>
    </location>
</feature>
<keyword evidence="5" id="KW-1185">Reference proteome</keyword>
<organism evidence="4 5">
    <name type="scientific">Streptomyces alboflavus</name>
    <dbReference type="NCBI Taxonomy" id="67267"/>
    <lineage>
        <taxon>Bacteria</taxon>
        <taxon>Bacillati</taxon>
        <taxon>Actinomycetota</taxon>
        <taxon>Actinomycetes</taxon>
        <taxon>Kitasatosporales</taxon>
        <taxon>Streptomycetaceae</taxon>
        <taxon>Streptomyces</taxon>
    </lineage>
</organism>
<feature type="compositionally biased region" description="Low complexity" evidence="2">
    <location>
        <begin position="45"/>
        <end position="54"/>
    </location>
</feature>
<dbReference type="RefSeq" id="WP_335756077.1">
    <property type="nucleotide sequence ID" value="NZ_CP021748.1"/>
</dbReference>
<evidence type="ECO:0000259" key="3">
    <source>
        <dbReference type="PROSITE" id="PS50006"/>
    </source>
</evidence>
<accession>A0A1Z1WA65</accession>